<dbReference type="EMBL" id="AHIV02001658">
    <property type="protein sequence ID" value="RQX69092.1"/>
    <property type="molecule type" value="Genomic_DNA"/>
</dbReference>
<reference evidence="2 3" key="1">
    <citation type="submission" date="2017-10" db="EMBL/GenBank/DDBJ databases">
        <authorList>
            <person name="Sibley D."/>
            <person name="Venepally P."/>
            <person name="Karamycheva S."/>
            <person name="Hadjithomas M."/>
            <person name="Khan A."/>
            <person name="Brunk B."/>
            <person name="Roos D."/>
            <person name="Caler E."/>
            <person name="Lorenzi H."/>
        </authorList>
    </citation>
    <scope>NUCLEOTIDE SEQUENCE [LARGE SCALE GENOMIC DNA]</scope>
    <source>
        <strain evidence="2 3">CAST</strain>
    </source>
</reference>
<evidence type="ECO:0000313" key="3">
    <source>
        <dbReference type="Proteomes" id="UP000284452"/>
    </source>
</evidence>
<comment type="caution">
    <text evidence="2">The sequence shown here is derived from an EMBL/GenBank/DDBJ whole genome shotgun (WGS) entry which is preliminary data.</text>
</comment>
<sequence>MTCKDQLQFLLLQDAPDSVAAPPGLDRESRRMQVGDIHAQQLGLCESKGIKQTEQKQILKGKRRKKRDVPEMAVIQPQGTQSRRDKKSRMKTTTMEDLDA</sequence>
<evidence type="ECO:0000256" key="1">
    <source>
        <dbReference type="SAM" id="MobiDB-lite"/>
    </source>
</evidence>
<organism evidence="2 3">
    <name type="scientific">Toxoplasma gondii CAST</name>
    <dbReference type="NCBI Taxonomy" id="943122"/>
    <lineage>
        <taxon>Eukaryota</taxon>
        <taxon>Sar</taxon>
        <taxon>Alveolata</taxon>
        <taxon>Apicomplexa</taxon>
        <taxon>Conoidasida</taxon>
        <taxon>Coccidia</taxon>
        <taxon>Eucoccidiorida</taxon>
        <taxon>Eimeriorina</taxon>
        <taxon>Sarcocystidae</taxon>
        <taxon>Toxoplasma</taxon>
    </lineage>
</organism>
<protein>
    <submittedName>
        <fullName evidence="2">Uncharacterized protein</fullName>
    </submittedName>
</protein>
<proteinExistence type="predicted"/>
<feature type="compositionally biased region" description="Polar residues" evidence="1">
    <location>
        <begin position="91"/>
        <end position="100"/>
    </location>
</feature>
<accession>A0A425HSI5</accession>
<feature type="region of interest" description="Disordered" evidence="1">
    <location>
        <begin position="53"/>
        <end position="100"/>
    </location>
</feature>
<name>A0A425HSI5_TOXGO</name>
<evidence type="ECO:0000313" key="2">
    <source>
        <dbReference type="EMBL" id="RQX69092.1"/>
    </source>
</evidence>
<dbReference type="VEuPathDB" id="ToxoDB:TGCAST_388970"/>
<dbReference type="Proteomes" id="UP000284452">
    <property type="component" value="Unassembled WGS sequence"/>
</dbReference>
<dbReference type="AlphaFoldDB" id="A0A425HSI5"/>
<gene>
    <name evidence="2" type="ORF">TGCAST_388970</name>
</gene>